<evidence type="ECO:0000313" key="3">
    <source>
        <dbReference type="Proteomes" id="UP000799438"/>
    </source>
</evidence>
<dbReference type="Proteomes" id="UP000799438">
    <property type="component" value="Unassembled WGS sequence"/>
</dbReference>
<dbReference type="AlphaFoldDB" id="A0A6A6B3K7"/>
<accession>A0A6A6B3K7</accession>
<name>A0A6A6B3K7_9PEZI</name>
<protein>
    <submittedName>
        <fullName evidence="2">Uncharacterized protein</fullName>
    </submittedName>
</protein>
<reference evidence="2" key="1">
    <citation type="journal article" date="2020" name="Stud. Mycol.">
        <title>101 Dothideomycetes genomes: a test case for predicting lifestyles and emergence of pathogens.</title>
        <authorList>
            <person name="Haridas S."/>
            <person name="Albert R."/>
            <person name="Binder M."/>
            <person name="Bloem J."/>
            <person name="Labutti K."/>
            <person name="Salamov A."/>
            <person name="Andreopoulos B."/>
            <person name="Baker S."/>
            <person name="Barry K."/>
            <person name="Bills G."/>
            <person name="Bluhm B."/>
            <person name="Cannon C."/>
            <person name="Castanera R."/>
            <person name="Culley D."/>
            <person name="Daum C."/>
            <person name="Ezra D."/>
            <person name="Gonzalez J."/>
            <person name="Henrissat B."/>
            <person name="Kuo A."/>
            <person name="Liang C."/>
            <person name="Lipzen A."/>
            <person name="Lutzoni F."/>
            <person name="Magnuson J."/>
            <person name="Mondo S."/>
            <person name="Nolan M."/>
            <person name="Ohm R."/>
            <person name="Pangilinan J."/>
            <person name="Park H.-J."/>
            <person name="Ramirez L."/>
            <person name="Alfaro M."/>
            <person name="Sun H."/>
            <person name="Tritt A."/>
            <person name="Yoshinaga Y."/>
            <person name="Zwiers L.-H."/>
            <person name="Turgeon B."/>
            <person name="Goodwin S."/>
            <person name="Spatafora J."/>
            <person name="Crous P."/>
            <person name="Grigoriev I."/>
        </authorList>
    </citation>
    <scope>NUCLEOTIDE SEQUENCE</scope>
    <source>
        <strain evidence="2">CBS 121167</strain>
    </source>
</reference>
<evidence type="ECO:0000313" key="2">
    <source>
        <dbReference type="EMBL" id="KAF2137845.1"/>
    </source>
</evidence>
<dbReference type="GeneID" id="54300990"/>
<evidence type="ECO:0000256" key="1">
    <source>
        <dbReference type="SAM" id="MobiDB-lite"/>
    </source>
</evidence>
<organism evidence="2 3">
    <name type="scientific">Aplosporella prunicola CBS 121167</name>
    <dbReference type="NCBI Taxonomy" id="1176127"/>
    <lineage>
        <taxon>Eukaryota</taxon>
        <taxon>Fungi</taxon>
        <taxon>Dikarya</taxon>
        <taxon>Ascomycota</taxon>
        <taxon>Pezizomycotina</taxon>
        <taxon>Dothideomycetes</taxon>
        <taxon>Dothideomycetes incertae sedis</taxon>
        <taxon>Botryosphaeriales</taxon>
        <taxon>Aplosporellaceae</taxon>
        <taxon>Aplosporella</taxon>
    </lineage>
</organism>
<gene>
    <name evidence="2" type="ORF">K452DRAFT_311984</name>
</gene>
<keyword evidence="3" id="KW-1185">Reference proteome</keyword>
<feature type="region of interest" description="Disordered" evidence="1">
    <location>
        <begin position="91"/>
        <end position="117"/>
    </location>
</feature>
<dbReference type="EMBL" id="ML995499">
    <property type="protein sequence ID" value="KAF2137845.1"/>
    <property type="molecule type" value="Genomic_DNA"/>
</dbReference>
<dbReference type="RefSeq" id="XP_033393560.1">
    <property type="nucleotide sequence ID" value="XM_033543493.1"/>
</dbReference>
<sequence>MRTFMLCPDCRPPYALQTIAQQVTAPPLQRSFLANDITLLQDEVVLPQLQVDFKAGLSPFPAASPFPHQLARNQLATNNLYAASAASNPTYTPINPKQTTAPRSASSAMPRTAYNNSPAQDHAYTKASFSFSMTTPCLRVRAAVAAATAASNAVALFAFPKSTTATCLSGNDYGTAATSLCEDHASTRNPKEFVLSILRDAKVEETKDIFISRNTDFKSSNSEPG</sequence>
<proteinExistence type="predicted"/>